<evidence type="ECO:0000313" key="1">
    <source>
        <dbReference type="EMBL" id="MEQ2287079.1"/>
    </source>
</evidence>
<evidence type="ECO:0008006" key="3">
    <source>
        <dbReference type="Google" id="ProtNLM"/>
    </source>
</evidence>
<dbReference type="EMBL" id="JAHRIP010019293">
    <property type="protein sequence ID" value="MEQ2287079.1"/>
    <property type="molecule type" value="Genomic_DNA"/>
</dbReference>
<keyword evidence="2" id="KW-1185">Reference proteome</keyword>
<organism evidence="1 2">
    <name type="scientific">Ameca splendens</name>
    <dbReference type="NCBI Taxonomy" id="208324"/>
    <lineage>
        <taxon>Eukaryota</taxon>
        <taxon>Metazoa</taxon>
        <taxon>Chordata</taxon>
        <taxon>Craniata</taxon>
        <taxon>Vertebrata</taxon>
        <taxon>Euteleostomi</taxon>
        <taxon>Actinopterygii</taxon>
        <taxon>Neopterygii</taxon>
        <taxon>Teleostei</taxon>
        <taxon>Neoteleostei</taxon>
        <taxon>Acanthomorphata</taxon>
        <taxon>Ovalentaria</taxon>
        <taxon>Atherinomorphae</taxon>
        <taxon>Cyprinodontiformes</taxon>
        <taxon>Goodeidae</taxon>
        <taxon>Ameca</taxon>
    </lineage>
</organism>
<dbReference type="Proteomes" id="UP001469553">
    <property type="component" value="Unassembled WGS sequence"/>
</dbReference>
<reference evidence="1 2" key="1">
    <citation type="submission" date="2021-06" db="EMBL/GenBank/DDBJ databases">
        <authorList>
            <person name="Palmer J.M."/>
        </authorList>
    </citation>
    <scope>NUCLEOTIDE SEQUENCE [LARGE SCALE GENOMIC DNA]</scope>
    <source>
        <strain evidence="1 2">AS_MEX2019</strain>
        <tissue evidence="1">Muscle</tissue>
    </source>
</reference>
<proteinExistence type="predicted"/>
<name>A0ABV0XZY7_9TELE</name>
<comment type="caution">
    <text evidence="1">The sequence shown here is derived from an EMBL/GenBank/DDBJ whole genome shotgun (WGS) entry which is preliminary data.</text>
</comment>
<protein>
    <recommendedName>
        <fullName evidence="3">Cytoskeleton-associated protein 5</fullName>
    </recommendedName>
</protein>
<gene>
    <name evidence="1" type="ORF">AMECASPLE_008874</name>
</gene>
<evidence type="ECO:0000313" key="2">
    <source>
        <dbReference type="Proteomes" id="UP001469553"/>
    </source>
</evidence>
<sequence>MSLLCDWLAKTTKLTTESKSLDETKMCLLLELVWPTLAVLFERFSLTLIIQSAVKARVTLDQLVPVLLQPSAELRSICTSETSRKEQHFGQCFMMRLFVLLRAF</sequence>
<accession>A0ABV0XZY7</accession>